<dbReference type="Proteomes" id="UP000199497">
    <property type="component" value="Unassembled WGS sequence"/>
</dbReference>
<feature type="domain" description="AB hydrolase-1" evidence="1">
    <location>
        <begin position="47"/>
        <end position="169"/>
    </location>
</feature>
<dbReference type="STRING" id="405564.SAMN04487905_12415"/>
<dbReference type="PANTHER" id="PTHR43433:SF5">
    <property type="entry name" value="AB HYDROLASE-1 DOMAIN-CONTAINING PROTEIN"/>
    <property type="match status" value="1"/>
</dbReference>
<evidence type="ECO:0000313" key="2">
    <source>
        <dbReference type="EMBL" id="SDP97230.1"/>
    </source>
</evidence>
<name>A0A1H0X2X3_9ACTN</name>
<sequence>MVLFCDHATLLFILGPMGKAGTVQAHRGMVTVGDAELYYEIRGNGTPLLIIQGGLSEAGTTEQLAAELAEHYQVISYDRRGLSRSSLPDGQAQAPVTMGTHADDAAALLATVTNQPAYVVGPSIGAVIGLFLALRHPERVAMLVAHEPPMLSLVRDPAQETGLAEVAALAEQDVHAAIQHFVTFSGNESPACERRAQPGTQVGDAEANLRWFFTHDFPATRHASLDIEQLSSTPVPVIPTGGDDGRERWEYRCAEQLARLLPRRLVELPGGHNGLVSHPWASAAVLRKLFTEHEI</sequence>
<dbReference type="SUPFAM" id="SSF53474">
    <property type="entry name" value="alpha/beta-Hydrolases"/>
    <property type="match status" value="1"/>
</dbReference>
<dbReference type="PRINTS" id="PR00111">
    <property type="entry name" value="ABHYDROLASE"/>
</dbReference>
<dbReference type="Pfam" id="PF00561">
    <property type="entry name" value="Abhydrolase_1"/>
    <property type="match status" value="1"/>
</dbReference>
<protein>
    <submittedName>
        <fullName evidence="2">Pimeloyl-ACP methyl ester carboxylesterase</fullName>
    </submittedName>
</protein>
<dbReference type="InterPro" id="IPR029058">
    <property type="entry name" value="AB_hydrolase_fold"/>
</dbReference>
<evidence type="ECO:0000313" key="3">
    <source>
        <dbReference type="Proteomes" id="UP000199497"/>
    </source>
</evidence>
<dbReference type="InterPro" id="IPR000073">
    <property type="entry name" value="AB_hydrolase_1"/>
</dbReference>
<proteinExistence type="predicted"/>
<dbReference type="GO" id="GO:0004806">
    <property type="term" value="F:triacylglycerol lipase activity"/>
    <property type="evidence" value="ECO:0007669"/>
    <property type="project" value="TreeGrafter"/>
</dbReference>
<organism evidence="2 3">
    <name type="scientific">Actinopolyspora xinjiangensis</name>
    <dbReference type="NCBI Taxonomy" id="405564"/>
    <lineage>
        <taxon>Bacteria</taxon>
        <taxon>Bacillati</taxon>
        <taxon>Actinomycetota</taxon>
        <taxon>Actinomycetes</taxon>
        <taxon>Actinopolysporales</taxon>
        <taxon>Actinopolysporaceae</taxon>
        <taxon>Actinopolyspora</taxon>
    </lineage>
</organism>
<evidence type="ECO:0000259" key="1">
    <source>
        <dbReference type="Pfam" id="PF00561"/>
    </source>
</evidence>
<dbReference type="AlphaFoldDB" id="A0A1H0X2X3"/>
<reference evidence="3" key="1">
    <citation type="submission" date="2016-10" db="EMBL/GenBank/DDBJ databases">
        <authorList>
            <person name="Varghese N."/>
            <person name="Submissions S."/>
        </authorList>
    </citation>
    <scope>NUCLEOTIDE SEQUENCE [LARGE SCALE GENOMIC DNA]</scope>
    <source>
        <strain evidence="3">DSM 46732</strain>
    </source>
</reference>
<keyword evidence="3" id="KW-1185">Reference proteome</keyword>
<dbReference type="Gene3D" id="3.40.50.1820">
    <property type="entry name" value="alpha/beta hydrolase"/>
    <property type="match status" value="1"/>
</dbReference>
<gene>
    <name evidence="2" type="ORF">SAMN04487905_12415</name>
</gene>
<dbReference type="GO" id="GO:0046503">
    <property type="term" value="P:glycerolipid catabolic process"/>
    <property type="evidence" value="ECO:0007669"/>
    <property type="project" value="TreeGrafter"/>
</dbReference>
<dbReference type="PANTHER" id="PTHR43433">
    <property type="entry name" value="HYDROLASE, ALPHA/BETA FOLD FAMILY PROTEIN"/>
    <property type="match status" value="1"/>
</dbReference>
<dbReference type="InterPro" id="IPR050471">
    <property type="entry name" value="AB_hydrolase"/>
</dbReference>
<accession>A0A1H0X2X3</accession>
<dbReference type="EMBL" id="FNJR01000024">
    <property type="protein sequence ID" value="SDP97230.1"/>
    <property type="molecule type" value="Genomic_DNA"/>
</dbReference>